<reference evidence="1" key="1">
    <citation type="submission" date="2021-02" db="EMBL/GenBank/DDBJ databases">
        <authorList>
            <person name="Nowell W R."/>
        </authorList>
    </citation>
    <scope>NUCLEOTIDE SEQUENCE</scope>
</reference>
<gene>
    <name evidence="1" type="ORF">ZHD862_LOCUS20667</name>
</gene>
<evidence type="ECO:0000313" key="2">
    <source>
        <dbReference type="Proteomes" id="UP000663864"/>
    </source>
</evidence>
<dbReference type="Proteomes" id="UP000663864">
    <property type="component" value="Unassembled WGS sequence"/>
</dbReference>
<accession>A0A814TFF3</accession>
<comment type="caution">
    <text evidence="1">The sequence shown here is derived from an EMBL/GenBank/DDBJ whole genome shotgun (WGS) entry which is preliminary data.</text>
</comment>
<dbReference type="AlphaFoldDB" id="A0A814TFF3"/>
<evidence type="ECO:0000313" key="1">
    <source>
        <dbReference type="EMBL" id="CAF1160662.1"/>
    </source>
</evidence>
<proteinExistence type="predicted"/>
<dbReference type="EMBL" id="CAJNOT010001188">
    <property type="protein sequence ID" value="CAF1160662.1"/>
    <property type="molecule type" value="Genomic_DNA"/>
</dbReference>
<name>A0A814TFF3_9BILA</name>
<organism evidence="1 2">
    <name type="scientific">Rotaria sordida</name>
    <dbReference type="NCBI Taxonomy" id="392033"/>
    <lineage>
        <taxon>Eukaryota</taxon>
        <taxon>Metazoa</taxon>
        <taxon>Spiralia</taxon>
        <taxon>Gnathifera</taxon>
        <taxon>Rotifera</taxon>
        <taxon>Eurotatoria</taxon>
        <taxon>Bdelloidea</taxon>
        <taxon>Philodinida</taxon>
        <taxon>Philodinidae</taxon>
        <taxon>Rotaria</taxon>
    </lineage>
</organism>
<sequence length="138" mass="16037">MIFLFVYLSPKGTLSLREIRNEFDDLYIPNEQFNNVIQLDLIECLNSKKDDVQQIQLRIAITKTTLFIVLRAMESIVEIATKGGRKFPSLNLIISYILSSHTELSIHDQILVDWYNAAHVLDLLFNYSDWLVHSCKAY</sequence>
<protein>
    <submittedName>
        <fullName evidence="1">Uncharacterized protein</fullName>
    </submittedName>
</protein>